<proteinExistence type="predicted"/>
<dbReference type="EMBL" id="KQ971307">
    <property type="protein sequence ID" value="EFA11322.1"/>
    <property type="molecule type" value="Genomic_DNA"/>
</dbReference>
<dbReference type="HOGENOM" id="CLU_1752087_0_0_1"/>
<gene>
    <name evidence="2" type="primary">GLEAN_10861</name>
    <name evidence="2" type="ORF">TcasGA2_TC010861</name>
</gene>
<dbReference type="Proteomes" id="UP000007266">
    <property type="component" value="Linkage group 1"/>
</dbReference>
<sequence length="149" mass="16939">MASRTDVILMSGRHATKLRSEWLISSRSITKYKSKACDSTAPQRNFIYSKEIIQQTTKTQSHFNSRLKAINKKDYGFCSFEKAIATDICMSGGAKRHPPAASSSSYQASTHRHRQTPRHANLIDLALINDRAEAVISNNVYYQMSRRRQ</sequence>
<evidence type="ECO:0000313" key="2">
    <source>
        <dbReference type="EMBL" id="EFA11322.1"/>
    </source>
</evidence>
<evidence type="ECO:0000256" key="1">
    <source>
        <dbReference type="SAM" id="MobiDB-lite"/>
    </source>
</evidence>
<accession>D6W7N9</accession>
<reference evidence="2 3" key="1">
    <citation type="journal article" date="2008" name="Nature">
        <title>The genome of the model beetle and pest Tribolium castaneum.</title>
        <authorList>
            <consortium name="Tribolium Genome Sequencing Consortium"/>
            <person name="Richards S."/>
            <person name="Gibbs R.A."/>
            <person name="Weinstock G.M."/>
            <person name="Brown S.J."/>
            <person name="Denell R."/>
            <person name="Beeman R.W."/>
            <person name="Gibbs R."/>
            <person name="Beeman R.W."/>
            <person name="Brown S.J."/>
            <person name="Bucher G."/>
            <person name="Friedrich M."/>
            <person name="Grimmelikhuijzen C.J."/>
            <person name="Klingler M."/>
            <person name="Lorenzen M."/>
            <person name="Richards S."/>
            <person name="Roth S."/>
            <person name="Schroder R."/>
            <person name="Tautz D."/>
            <person name="Zdobnov E.M."/>
            <person name="Muzny D."/>
            <person name="Gibbs R.A."/>
            <person name="Weinstock G.M."/>
            <person name="Attaway T."/>
            <person name="Bell S."/>
            <person name="Buhay C.J."/>
            <person name="Chandrabose M.N."/>
            <person name="Chavez D."/>
            <person name="Clerk-Blankenburg K.P."/>
            <person name="Cree A."/>
            <person name="Dao M."/>
            <person name="Davis C."/>
            <person name="Chacko J."/>
            <person name="Dinh H."/>
            <person name="Dugan-Rocha S."/>
            <person name="Fowler G."/>
            <person name="Garner T.T."/>
            <person name="Garnes J."/>
            <person name="Gnirke A."/>
            <person name="Hawes A."/>
            <person name="Hernandez J."/>
            <person name="Hines S."/>
            <person name="Holder M."/>
            <person name="Hume J."/>
            <person name="Jhangiani S.N."/>
            <person name="Joshi V."/>
            <person name="Khan Z.M."/>
            <person name="Jackson L."/>
            <person name="Kovar C."/>
            <person name="Kowis A."/>
            <person name="Lee S."/>
            <person name="Lewis L.R."/>
            <person name="Margolis J."/>
            <person name="Morgan M."/>
            <person name="Nazareth L.V."/>
            <person name="Nguyen N."/>
            <person name="Okwuonu G."/>
            <person name="Parker D."/>
            <person name="Richards S."/>
            <person name="Ruiz S.J."/>
            <person name="Santibanez J."/>
            <person name="Savard J."/>
            <person name="Scherer S.E."/>
            <person name="Schneider B."/>
            <person name="Sodergren E."/>
            <person name="Tautz D."/>
            <person name="Vattahil S."/>
            <person name="Villasana D."/>
            <person name="White C.S."/>
            <person name="Wright R."/>
            <person name="Park Y."/>
            <person name="Beeman R.W."/>
            <person name="Lord J."/>
            <person name="Oppert B."/>
            <person name="Lorenzen M."/>
            <person name="Brown S."/>
            <person name="Wang L."/>
            <person name="Savard J."/>
            <person name="Tautz D."/>
            <person name="Richards S."/>
            <person name="Weinstock G."/>
            <person name="Gibbs R.A."/>
            <person name="Liu Y."/>
            <person name="Worley K."/>
            <person name="Weinstock G."/>
            <person name="Elsik C.G."/>
            <person name="Reese J.T."/>
            <person name="Elhaik E."/>
            <person name="Landan G."/>
            <person name="Graur D."/>
            <person name="Arensburger P."/>
            <person name="Atkinson P."/>
            <person name="Beeman R.W."/>
            <person name="Beidler J."/>
            <person name="Brown S.J."/>
            <person name="Demuth J.P."/>
            <person name="Drury D.W."/>
            <person name="Du Y.Z."/>
            <person name="Fujiwara H."/>
            <person name="Lorenzen M."/>
            <person name="Maselli V."/>
            <person name="Osanai M."/>
            <person name="Park Y."/>
            <person name="Robertson H.M."/>
            <person name="Tu Z."/>
            <person name="Wang J.J."/>
            <person name="Wang S."/>
            <person name="Richards S."/>
            <person name="Song H."/>
            <person name="Zhang L."/>
            <person name="Sodergren E."/>
            <person name="Werner D."/>
            <person name="Stanke M."/>
            <person name="Morgenstern B."/>
            <person name="Solovyev V."/>
            <person name="Kosarev P."/>
            <person name="Brown G."/>
            <person name="Chen H.C."/>
            <person name="Ermolaeva O."/>
            <person name="Hlavina W."/>
            <person name="Kapustin Y."/>
            <person name="Kiryutin B."/>
            <person name="Kitts P."/>
            <person name="Maglott D."/>
            <person name="Pruitt K."/>
            <person name="Sapojnikov V."/>
            <person name="Souvorov A."/>
            <person name="Mackey A.J."/>
            <person name="Waterhouse R.M."/>
            <person name="Wyder S."/>
            <person name="Zdobnov E.M."/>
            <person name="Zdobnov E.M."/>
            <person name="Wyder S."/>
            <person name="Kriventseva E.V."/>
            <person name="Kadowaki T."/>
            <person name="Bork P."/>
            <person name="Aranda M."/>
            <person name="Bao R."/>
            <person name="Beermann A."/>
            <person name="Berns N."/>
            <person name="Bolognesi R."/>
            <person name="Bonneton F."/>
            <person name="Bopp D."/>
            <person name="Brown S.J."/>
            <person name="Bucher G."/>
            <person name="Butts T."/>
            <person name="Chaumot A."/>
            <person name="Denell R.E."/>
            <person name="Ferrier D.E."/>
            <person name="Friedrich M."/>
            <person name="Gordon C.M."/>
            <person name="Jindra M."/>
            <person name="Klingler M."/>
            <person name="Lan Q."/>
            <person name="Lattorff H.M."/>
            <person name="Laudet V."/>
            <person name="von Levetsow C."/>
            <person name="Liu Z."/>
            <person name="Lutz R."/>
            <person name="Lynch J.A."/>
            <person name="da Fonseca R.N."/>
            <person name="Posnien N."/>
            <person name="Reuter R."/>
            <person name="Roth S."/>
            <person name="Savard J."/>
            <person name="Schinko J.B."/>
            <person name="Schmitt C."/>
            <person name="Schoppmeier M."/>
            <person name="Schroder R."/>
            <person name="Shippy T.D."/>
            <person name="Simonnet F."/>
            <person name="Marques-Souza H."/>
            <person name="Tautz D."/>
            <person name="Tomoyasu Y."/>
            <person name="Trauner J."/>
            <person name="Van der Zee M."/>
            <person name="Vervoort M."/>
            <person name="Wittkopp N."/>
            <person name="Wimmer E.A."/>
            <person name="Yang X."/>
            <person name="Jones A.K."/>
            <person name="Sattelle D.B."/>
            <person name="Ebert P.R."/>
            <person name="Nelson D."/>
            <person name="Scott J.G."/>
            <person name="Beeman R.W."/>
            <person name="Muthukrishnan S."/>
            <person name="Kramer K.J."/>
            <person name="Arakane Y."/>
            <person name="Beeman R.W."/>
            <person name="Zhu Q."/>
            <person name="Hogenkamp D."/>
            <person name="Dixit R."/>
            <person name="Oppert B."/>
            <person name="Jiang H."/>
            <person name="Zou Z."/>
            <person name="Marshall J."/>
            <person name="Elpidina E."/>
            <person name="Vinokurov K."/>
            <person name="Oppert C."/>
            <person name="Zou Z."/>
            <person name="Evans J."/>
            <person name="Lu Z."/>
            <person name="Zhao P."/>
            <person name="Sumathipala N."/>
            <person name="Altincicek B."/>
            <person name="Vilcinskas A."/>
            <person name="Williams M."/>
            <person name="Hultmark D."/>
            <person name="Hetru C."/>
            <person name="Jiang H."/>
            <person name="Grimmelikhuijzen C.J."/>
            <person name="Hauser F."/>
            <person name="Cazzamali G."/>
            <person name="Williamson M."/>
            <person name="Park Y."/>
            <person name="Li B."/>
            <person name="Tanaka Y."/>
            <person name="Predel R."/>
            <person name="Neupert S."/>
            <person name="Schachtner J."/>
            <person name="Verleyen P."/>
            <person name="Raible F."/>
            <person name="Bork P."/>
            <person name="Friedrich M."/>
            <person name="Walden K.K."/>
            <person name="Robertson H.M."/>
            <person name="Angeli S."/>
            <person name="Foret S."/>
            <person name="Bucher G."/>
            <person name="Schuetz S."/>
            <person name="Maleszka R."/>
            <person name="Wimmer E.A."/>
            <person name="Beeman R.W."/>
            <person name="Lorenzen M."/>
            <person name="Tomoyasu Y."/>
            <person name="Miller S.C."/>
            <person name="Grossmann D."/>
            <person name="Bucher G."/>
        </authorList>
    </citation>
    <scope>NUCLEOTIDE SEQUENCE [LARGE SCALE GENOMIC DNA]</scope>
    <source>
        <strain evidence="2 3">Georgia GA2</strain>
    </source>
</reference>
<evidence type="ECO:0000313" key="3">
    <source>
        <dbReference type="Proteomes" id="UP000007266"/>
    </source>
</evidence>
<keyword evidence="3" id="KW-1185">Reference proteome</keyword>
<dbReference type="AlphaFoldDB" id="D6W7N9"/>
<feature type="compositionally biased region" description="Low complexity" evidence="1">
    <location>
        <begin position="100"/>
        <end position="109"/>
    </location>
</feature>
<feature type="region of interest" description="Disordered" evidence="1">
    <location>
        <begin position="96"/>
        <end position="115"/>
    </location>
</feature>
<organism evidence="2 3">
    <name type="scientific">Tribolium castaneum</name>
    <name type="common">Red flour beetle</name>
    <dbReference type="NCBI Taxonomy" id="7070"/>
    <lineage>
        <taxon>Eukaryota</taxon>
        <taxon>Metazoa</taxon>
        <taxon>Ecdysozoa</taxon>
        <taxon>Arthropoda</taxon>
        <taxon>Hexapoda</taxon>
        <taxon>Insecta</taxon>
        <taxon>Pterygota</taxon>
        <taxon>Neoptera</taxon>
        <taxon>Endopterygota</taxon>
        <taxon>Coleoptera</taxon>
        <taxon>Polyphaga</taxon>
        <taxon>Cucujiformia</taxon>
        <taxon>Tenebrionidae</taxon>
        <taxon>Tenebrionidae incertae sedis</taxon>
        <taxon>Tribolium</taxon>
    </lineage>
</organism>
<reference evidence="2 3" key="2">
    <citation type="journal article" date="2010" name="Nucleic Acids Res.">
        <title>BeetleBase in 2010: revisions to provide comprehensive genomic information for Tribolium castaneum.</title>
        <authorList>
            <person name="Kim H.S."/>
            <person name="Murphy T."/>
            <person name="Xia J."/>
            <person name="Caragea D."/>
            <person name="Park Y."/>
            <person name="Beeman R.W."/>
            <person name="Lorenzen M.D."/>
            <person name="Butcher S."/>
            <person name="Manak J.R."/>
            <person name="Brown S.J."/>
        </authorList>
    </citation>
    <scope>GENOME REANNOTATION</scope>
    <source>
        <strain evidence="2 3">Georgia GA2</strain>
    </source>
</reference>
<name>D6W7N9_TRICA</name>
<protein>
    <submittedName>
        <fullName evidence="2">Uncharacterized protein</fullName>
    </submittedName>
</protein>
<dbReference type="InParanoid" id="D6W7N9"/>